<organism evidence="2 3">
    <name type="scientific">Phocaeicola vulgatus</name>
    <name type="common">Bacteroides vulgatus</name>
    <dbReference type="NCBI Taxonomy" id="821"/>
    <lineage>
        <taxon>Bacteria</taxon>
        <taxon>Pseudomonadati</taxon>
        <taxon>Bacteroidota</taxon>
        <taxon>Bacteroidia</taxon>
        <taxon>Bacteroidales</taxon>
        <taxon>Bacteroidaceae</taxon>
        <taxon>Phocaeicola</taxon>
    </lineage>
</organism>
<accession>A0A0N7J7D1</accession>
<protein>
    <submittedName>
        <fullName evidence="2">Uncharacterized protein</fullName>
    </submittedName>
</protein>
<evidence type="ECO:0000256" key="1">
    <source>
        <dbReference type="SAM" id="MobiDB-lite"/>
    </source>
</evidence>
<dbReference type="AlphaFoldDB" id="A0A0N7J7D1"/>
<evidence type="ECO:0000313" key="2">
    <source>
        <dbReference type="EMBL" id="ALK84834.1"/>
    </source>
</evidence>
<dbReference type="EMBL" id="CP013020">
    <property type="protein sequence ID" value="ALK84834.1"/>
    <property type="molecule type" value="Genomic_DNA"/>
</dbReference>
<reference evidence="3" key="1">
    <citation type="submission" date="2015-10" db="EMBL/GenBank/DDBJ databases">
        <title>Extensive mobilome-driven genome diversification in gut-associated Bacteroides vulgatus mpk.</title>
        <authorList>
            <person name="Beier S."/>
            <person name="Lange A."/>
            <person name="Huson D.H."/>
            <person name="Frick J.-S."/>
            <person name="Autenrieth I.B."/>
        </authorList>
    </citation>
    <scope>NUCLEOTIDE SEQUENCE [LARGE SCALE GENOMIC DNA]</scope>
    <source>
        <strain evidence="3">mpk</strain>
    </source>
</reference>
<dbReference type="PATRIC" id="fig|821.40.peg.2669"/>
<feature type="region of interest" description="Disordered" evidence="1">
    <location>
        <begin position="41"/>
        <end position="63"/>
    </location>
</feature>
<proteinExistence type="predicted"/>
<evidence type="ECO:0000313" key="3">
    <source>
        <dbReference type="Proteomes" id="UP000061587"/>
    </source>
</evidence>
<reference evidence="2 3" key="2">
    <citation type="journal article" date="2016" name="Genome Biol. Evol.">
        <title>Extensive mobilome-driven genome diversification in mouse gut-associated Bacteroides vulgatus mpk.</title>
        <authorList>
            <person name="Lange A."/>
            <person name="Beier S."/>
            <person name="Steimle A."/>
            <person name="Autenrieth I.B."/>
            <person name="Huson D.H."/>
            <person name="Frick J.S."/>
        </authorList>
    </citation>
    <scope>NUCLEOTIDE SEQUENCE [LARGE SCALE GENOMIC DNA]</scope>
    <source>
        <strain evidence="3">mpk</strain>
    </source>
</reference>
<dbReference type="Proteomes" id="UP000061587">
    <property type="component" value="Chromosome"/>
</dbReference>
<gene>
    <name evidence="2" type="ORF">BvMPK_2234</name>
</gene>
<sequence length="63" mass="6845">MFLHIRKSLCHATRCGKPFFSRKGQAIPADVDMGKTTRICNAEGAGEPSPQPERKVVSCRGTA</sequence>
<name>A0A0N7J7D1_PHOVU</name>